<comment type="catalytic activity">
    <reaction evidence="7">
        <text>L-aspartate + L-glutamine + ATP + H2O = L-asparagine + L-glutamate + AMP + diphosphate + H(+)</text>
        <dbReference type="Rhea" id="RHEA:12228"/>
        <dbReference type="ChEBI" id="CHEBI:15377"/>
        <dbReference type="ChEBI" id="CHEBI:15378"/>
        <dbReference type="ChEBI" id="CHEBI:29985"/>
        <dbReference type="ChEBI" id="CHEBI:29991"/>
        <dbReference type="ChEBI" id="CHEBI:30616"/>
        <dbReference type="ChEBI" id="CHEBI:33019"/>
        <dbReference type="ChEBI" id="CHEBI:58048"/>
        <dbReference type="ChEBI" id="CHEBI:58359"/>
        <dbReference type="ChEBI" id="CHEBI:456215"/>
        <dbReference type="EC" id="6.3.5.4"/>
    </reaction>
</comment>
<evidence type="ECO:0000259" key="8">
    <source>
        <dbReference type="PROSITE" id="PS51278"/>
    </source>
</evidence>
<dbReference type="InterPro" id="IPR017932">
    <property type="entry name" value="GATase_2_dom"/>
</dbReference>
<dbReference type="InterPro" id="IPR014729">
    <property type="entry name" value="Rossmann-like_a/b/a_fold"/>
</dbReference>
<dbReference type="Proteomes" id="UP000629025">
    <property type="component" value="Unassembled WGS sequence"/>
</dbReference>
<comment type="caution">
    <text evidence="9">The sequence shown here is derived from an EMBL/GenBank/DDBJ whole genome shotgun (WGS) entry which is preliminary data.</text>
</comment>
<dbReference type="InterPro" id="IPR029055">
    <property type="entry name" value="Ntn_hydrolases_N"/>
</dbReference>
<protein>
    <recommendedName>
        <fullName evidence="3">asparagine synthase (glutamine-hydrolyzing)</fullName>
        <ecNumber evidence="3">6.3.5.4</ecNumber>
    </recommendedName>
</protein>
<evidence type="ECO:0000256" key="1">
    <source>
        <dbReference type="ARBA" id="ARBA00005187"/>
    </source>
</evidence>
<name>A0ABQ1KS76_9GAMM</name>
<dbReference type="EC" id="6.3.5.4" evidence="3"/>
<evidence type="ECO:0000256" key="5">
    <source>
        <dbReference type="ARBA" id="ARBA00022840"/>
    </source>
</evidence>
<dbReference type="InterPro" id="IPR006426">
    <property type="entry name" value="Asn_synth_AEB"/>
</dbReference>
<dbReference type="Pfam" id="PF00733">
    <property type="entry name" value="Asn_synthase"/>
    <property type="match status" value="1"/>
</dbReference>
<keyword evidence="6" id="KW-0315">Glutamine amidotransferase</keyword>
<dbReference type="InterPro" id="IPR033738">
    <property type="entry name" value="AsnB_N"/>
</dbReference>
<dbReference type="PANTHER" id="PTHR43284:SF1">
    <property type="entry name" value="ASPARAGINE SYNTHETASE"/>
    <property type="match status" value="1"/>
</dbReference>
<keyword evidence="5" id="KW-0067">ATP-binding</keyword>
<dbReference type="Gene3D" id="3.40.50.620">
    <property type="entry name" value="HUPs"/>
    <property type="match status" value="1"/>
</dbReference>
<evidence type="ECO:0000313" key="10">
    <source>
        <dbReference type="Proteomes" id="UP000629025"/>
    </source>
</evidence>
<dbReference type="EMBL" id="BMIJ01000008">
    <property type="protein sequence ID" value="GGC07570.1"/>
    <property type="molecule type" value="Genomic_DNA"/>
</dbReference>
<evidence type="ECO:0000256" key="6">
    <source>
        <dbReference type="ARBA" id="ARBA00022962"/>
    </source>
</evidence>
<dbReference type="Gene3D" id="3.60.20.10">
    <property type="entry name" value="Glutamine Phosphoribosylpyrophosphate, subunit 1, domain 1"/>
    <property type="match status" value="1"/>
</dbReference>
<dbReference type="SUPFAM" id="SSF56235">
    <property type="entry name" value="N-terminal nucleophile aminohydrolases (Ntn hydrolases)"/>
    <property type="match status" value="1"/>
</dbReference>
<comment type="similarity">
    <text evidence="2">Belongs to the asparagine synthetase family.</text>
</comment>
<evidence type="ECO:0000256" key="2">
    <source>
        <dbReference type="ARBA" id="ARBA00005752"/>
    </source>
</evidence>
<dbReference type="PANTHER" id="PTHR43284">
    <property type="entry name" value="ASPARAGINE SYNTHETASE (GLUTAMINE-HYDROLYZING)"/>
    <property type="match status" value="1"/>
</dbReference>
<proteinExistence type="inferred from homology"/>
<reference evidence="10" key="1">
    <citation type="journal article" date="2019" name="Int. J. Syst. Evol. Microbiol.">
        <title>The Global Catalogue of Microorganisms (GCM) 10K type strain sequencing project: providing services to taxonomists for standard genome sequencing and annotation.</title>
        <authorList>
            <consortium name="The Broad Institute Genomics Platform"/>
            <consortium name="The Broad Institute Genome Sequencing Center for Infectious Disease"/>
            <person name="Wu L."/>
            <person name="Ma J."/>
        </authorList>
    </citation>
    <scope>NUCLEOTIDE SEQUENCE [LARGE SCALE GENOMIC DNA]</scope>
    <source>
        <strain evidence="10">CGMCC 1.15341</strain>
    </source>
</reference>
<dbReference type="PROSITE" id="PS51278">
    <property type="entry name" value="GATASE_TYPE_2"/>
    <property type="match status" value="1"/>
</dbReference>
<evidence type="ECO:0000313" key="9">
    <source>
        <dbReference type="EMBL" id="GGC07570.1"/>
    </source>
</evidence>
<comment type="pathway">
    <text evidence="1">Amino-acid biosynthesis; L-asparagine biosynthesis; L-asparagine from L-aspartate (L-Gln route): step 1/1.</text>
</comment>
<evidence type="ECO:0000256" key="4">
    <source>
        <dbReference type="ARBA" id="ARBA00022741"/>
    </source>
</evidence>
<organism evidence="9 10">
    <name type="scientific">Marinobacterium zhoushanense</name>
    <dbReference type="NCBI Taxonomy" id="1679163"/>
    <lineage>
        <taxon>Bacteria</taxon>
        <taxon>Pseudomonadati</taxon>
        <taxon>Pseudomonadota</taxon>
        <taxon>Gammaproteobacteria</taxon>
        <taxon>Oceanospirillales</taxon>
        <taxon>Oceanospirillaceae</taxon>
        <taxon>Marinobacterium</taxon>
    </lineage>
</organism>
<dbReference type="NCBIfam" id="TIGR01536">
    <property type="entry name" value="asn_synth_AEB"/>
    <property type="match status" value="1"/>
</dbReference>
<sequence length="532" mass="59606">MLNGDHALVFNGEIYNFQTLGACATSQGRRFNGHSDTEVLLDGLGYEGHHFITRLDGMFAFGWYDITRSELTLARDPFGEKPLYYCMQNGLFAFASELQALTLLPGFDATISKANIATYLAFQHPPAPYTIYKNCSKLLPGTYLRVNRQGIGEACGYFQFLTDSTPSGLSLDEQTDQLEELMVDSLQRRLISDVPLGAFLSGGVDSSTAVALVTQKMGRNLKTFSVGFKGVPESEHLEARFMAERLGTEHYDEMIDPAEYGAYADLAAAMDEPNADSSCVPTHAISGLARRYVTVALTGDGGDEMFGGYQRYYDCIEAATDHANDILARRWHIGRDYTYRVLVYNDAQLAGLFGEVPSATVDYFMQWRRRIDLDSRPVLNRLREMDVANYLPLVLAKVDRMSMQHSLECRTPYLSPELAQFAAGLAPDRLTQQGKAKFLLRNLAKRYLPAEWIDRKKKGFGVDPMNDIARTSVIDRLAALLEEPECCLKDLLPPQALSDFVSGPLRQLGFYHAWSLLVLELWLRSHPWRAEA</sequence>
<evidence type="ECO:0000256" key="3">
    <source>
        <dbReference type="ARBA" id="ARBA00012737"/>
    </source>
</evidence>
<gene>
    <name evidence="9" type="primary">wbtH</name>
    <name evidence="9" type="ORF">GCM10011352_37280</name>
</gene>
<dbReference type="SUPFAM" id="SSF52402">
    <property type="entry name" value="Adenine nucleotide alpha hydrolases-like"/>
    <property type="match status" value="1"/>
</dbReference>
<accession>A0ABQ1KS76</accession>
<evidence type="ECO:0000256" key="7">
    <source>
        <dbReference type="ARBA" id="ARBA00048741"/>
    </source>
</evidence>
<dbReference type="CDD" id="cd00712">
    <property type="entry name" value="AsnB"/>
    <property type="match status" value="1"/>
</dbReference>
<dbReference type="Pfam" id="PF13537">
    <property type="entry name" value="GATase_7"/>
    <property type="match status" value="1"/>
</dbReference>
<dbReference type="CDD" id="cd01991">
    <property type="entry name" value="Asn_synthase_B_C"/>
    <property type="match status" value="1"/>
</dbReference>
<keyword evidence="10" id="KW-1185">Reference proteome</keyword>
<dbReference type="PIRSF" id="PIRSF001589">
    <property type="entry name" value="Asn_synthetase_glu-h"/>
    <property type="match status" value="1"/>
</dbReference>
<dbReference type="InterPro" id="IPR001962">
    <property type="entry name" value="Asn_synthase"/>
</dbReference>
<feature type="domain" description="Glutamine amidotransferase type-2" evidence="8">
    <location>
        <begin position="1"/>
        <end position="149"/>
    </location>
</feature>
<keyword evidence="4" id="KW-0547">Nucleotide-binding</keyword>
<dbReference type="InterPro" id="IPR051786">
    <property type="entry name" value="ASN_synthetase/amidase"/>
</dbReference>